<dbReference type="EMBL" id="BJYZ01000032">
    <property type="protein sequence ID" value="GEO41812.1"/>
    <property type="molecule type" value="Genomic_DNA"/>
</dbReference>
<reference evidence="1 2" key="1">
    <citation type="submission" date="2019-07" db="EMBL/GenBank/DDBJ databases">
        <title>Whole genome shotgun sequence of Skermanella aerolata NBRC 106429.</title>
        <authorList>
            <person name="Hosoyama A."/>
            <person name="Uohara A."/>
            <person name="Ohji S."/>
            <person name="Ichikawa N."/>
        </authorList>
    </citation>
    <scope>NUCLEOTIDE SEQUENCE [LARGE SCALE GENOMIC DNA]</scope>
    <source>
        <strain evidence="1 2">NBRC 106429</strain>
    </source>
</reference>
<organism evidence="1 2">
    <name type="scientific">Skermanella aerolata</name>
    <dbReference type="NCBI Taxonomy" id="393310"/>
    <lineage>
        <taxon>Bacteria</taxon>
        <taxon>Pseudomonadati</taxon>
        <taxon>Pseudomonadota</taxon>
        <taxon>Alphaproteobacteria</taxon>
        <taxon>Rhodospirillales</taxon>
        <taxon>Azospirillaceae</taxon>
        <taxon>Skermanella</taxon>
    </lineage>
</organism>
<keyword evidence="2" id="KW-1185">Reference proteome</keyword>
<name>A0A512DZE5_9PROT</name>
<accession>A0A512DZE5</accession>
<dbReference type="Proteomes" id="UP000321523">
    <property type="component" value="Unassembled WGS sequence"/>
</dbReference>
<protein>
    <submittedName>
        <fullName evidence="1">Uncharacterized protein</fullName>
    </submittedName>
</protein>
<dbReference type="AlphaFoldDB" id="A0A512DZE5"/>
<gene>
    <name evidence="1" type="ORF">SAE02_59600</name>
</gene>
<dbReference type="OrthoDB" id="8480136at2"/>
<dbReference type="RefSeq" id="WP_052832651.1">
    <property type="nucleotide sequence ID" value="NZ_BJYZ01000032.1"/>
</dbReference>
<proteinExistence type="predicted"/>
<evidence type="ECO:0000313" key="1">
    <source>
        <dbReference type="EMBL" id="GEO41812.1"/>
    </source>
</evidence>
<comment type="caution">
    <text evidence="1">The sequence shown here is derived from an EMBL/GenBank/DDBJ whole genome shotgun (WGS) entry which is preliminary data.</text>
</comment>
<sequence length="445" mass="49468">MIKGRVFHYEILVFQEGRWTISSVVKDGQSESGEQEAIDVARLRLASGECDEVKIVRVRSMITGYSTKADIFHEVKASVKEKPIIVKGKVERVGPCTALSDLYGLESRMILGLLFRMFLDKYQITTTELLHNWTYLRKLQDTGSLINTATHQIAAAQAKELGVPARDRMRALEKLISEGMSQARDLAAEKRRLPRFDPQNLEHFSRRVRAKEGAERHDYVFTALLCDHLLSYPSVGGKLEAVIGLMSGSGAVAAADDLDRQLCGLMEGIAADALGNSDTVKELLGPQRHLAASLCRLADFLHGRLDLGATGTNPLLAQLGSLMRDGRAPSCRAILLERLMTELRRNHPLDRKEPEAEGRLLEEVIHHLRRDGTDELLGGSVAEKAVSVRLLRHRQGVLRKGGMLEAADALARNWNPDIRLLGKRRQIDTGNTQIAMGNFYQPTSR</sequence>
<evidence type="ECO:0000313" key="2">
    <source>
        <dbReference type="Proteomes" id="UP000321523"/>
    </source>
</evidence>